<organism evidence="3 4">
    <name type="scientific">Parasphingorhabdus halotolerans</name>
    <dbReference type="NCBI Taxonomy" id="2725558"/>
    <lineage>
        <taxon>Bacteria</taxon>
        <taxon>Pseudomonadati</taxon>
        <taxon>Pseudomonadota</taxon>
        <taxon>Alphaproteobacteria</taxon>
        <taxon>Sphingomonadales</taxon>
        <taxon>Sphingomonadaceae</taxon>
        <taxon>Parasphingorhabdus</taxon>
    </lineage>
</organism>
<dbReference type="Pfam" id="PF00144">
    <property type="entry name" value="Beta-lactamase"/>
    <property type="match status" value="1"/>
</dbReference>
<feature type="domain" description="Beta-lactamase-related" evidence="2">
    <location>
        <begin position="44"/>
        <end position="336"/>
    </location>
</feature>
<dbReference type="InterPro" id="IPR050789">
    <property type="entry name" value="Diverse_Enzym_Activities"/>
</dbReference>
<feature type="chain" id="PRO_5026244344" evidence="1">
    <location>
        <begin position="22"/>
        <end position="354"/>
    </location>
</feature>
<protein>
    <submittedName>
        <fullName evidence="3">Serine hydrolase</fullName>
    </submittedName>
</protein>
<sequence length="354" mass="39201">MRLFVTMLILATAIMVAPAHAQKNPILAKMEAEIAAENFGAITSVVVRQNGKLLVERYFDDGGKDALRNTRSATKTITGMLAGIAIADGHISSVNQPIYSFYSGRKFANPDSRKEKITLENLLTMTTGLECNDWNNPSRGNEERMYLIEDWEEFFLDLPLGFPPPWETPASERPNGRVFSYCTAGVFTLGAIVERASATRLEEYAQQRLFGPVGITEVKWPFSPLGIAQGGGGLELKSGDLAKLGQLYLNGGRWNGTQVIPEDWVSRSVQPYVTINESIGQNYGYLWWLQSFRSGDVEFPVWMMSGTGGNKQYIIPSMDAVVVVTTTNFRRPDAHQLTDKLLTEYIIQALGGAN</sequence>
<dbReference type="InterPro" id="IPR001466">
    <property type="entry name" value="Beta-lactam-related"/>
</dbReference>
<name>A0A6H2DKH0_9SPHN</name>
<dbReference type="KEGG" id="phao:HF685_04500"/>
<gene>
    <name evidence="3" type="ORF">HF685_04500</name>
</gene>
<dbReference type="SUPFAM" id="SSF56601">
    <property type="entry name" value="beta-lactamase/transpeptidase-like"/>
    <property type="match status" value="1"/>
</dbReference>
<dbReference type="InterPro" id="IPR012338">
    <property type="entry name" value="Beta-lactam/transpept-like"/>
</dbReference>
<dbReference type="PANTHER" id="PTHR43283:SF7">
    <property type="entry name" value="BETA-LACTAMASE-RELATED DOMAIN-CONTAINING PROTEIN"/>
    <property type="match status" value="1"/>
</dbReference>
<accession>A0A6H2DKH0</accession>
<dbReference type="Gene3D" id="3.40.710.10">
    <property type="entry name" value="DD-peptidase/beta-lactamase superfamily"/>
    <property type="match status" value="1"/>
</dbReference>
<dbReference type="Proteomes" id="UP000501600">
    <property type="component" value="Chromosome"/>
</dbReference>
<evidence type="ECO:0000313" key="4">
    <source>
        <dbReference type="Proteomes" id="UP000501600"/>
    </source>
</evidence>
<evidence type="ECO:0000259" key="2">
    <source>
        <dbReference type="Pfam" id="PF00144"/>
    </source>
</evidence>
<reference evidence="3 4" key="1">
    <citation type="submission" date="2020-04" db="EMBL/GenBank/DDBJ databases">
        <title>Genome sequence for Sphingorhabdus sp. strain M1.</title>
        <authorList>
            <person name="Park S.-J."/>
        </authorList>
    </citation>
    <scope>NUCLEOTIDE SEQUENCE [LARGE SCALE GENOMIC DNA]</scope>
    <source>
        <strain evidence="3 4">JK6</strain>
    </source>
</reference>
<dbReference type="PANTHER" id="PTHR43283">
    <property type="entry name" value="BETA-LACTAMASE-RELATED"/>
    <property type="match status" value="1"/>
</dbReference>
<dbReference type="GO" id="GO:0016787">
    <property type="term" value="F:hydrolase activity"/>
    <property type="evidence" value="ECO:0007669"/>
    <property type="project" value="UniProtKB-KW"/>
</dbReference>
<feature type="signal peptide" evidence="1">
    <location>
        <begin position="1"/>
        <end position="21"/>
    </location>
</feature>
<keyword evidence="3" id="KW-0378">Hydrolase</keyword>
<evidence type="ECO:0000256" key="1">
    <source>
        <dbReference type="SAM" id="SignalP"/>
    </source>
</evidence>
<dbReference type="EMBL" id="CP051217">
    <property type="protein sequence ID" value="QJB68637.1"/>
    <property type="molecule type" value="Genomic_DNA"/>
</dbReference>
<dbReference type="AlphaFoldDB" id="A0A6H2DKH0"/>
<keyword evidence="1" id="KW-0732">Signal</keyword>
<evidence type="ECO:0000313" key="3">
    <source>
        <dbReference type="EMBL" id="QJB68637.1"/>
    </source>
</evidence>
<proteinExistence type="predicted"/>
<keyword evidence="4" id="KW-1185">Reference proteome</keyword>